<sequence>MPVGRESSLPADQLTWLNAKTALLRELLRNGVPTTALDANIKEWKAEWEEKFDIPVEDLVKNRESIHNWFKNTKRTWRARNAQPKMDPDMGHTPLLFDLAPQLPPTPYQLFIESQGQSINEVVNNSRATDELGGDQHVGLLQKAWSKEYQATKAFWKECTERVRVEMESDIPAEAKNQETFVDQIQEALDALLRRGRGKIGNGSLLLYYGYRDADNALKTGLIHSRGDPHAQSLSLLFPDQVKRFGQEV</sequence>
<evidence type="ECO:0000313" key="2">
    <source>
        <dbReference type="Proteomes" id="UP001437256"/>
    </source>
</evidence>
<protein>
    <submittedName>
        <fullName evidence="1">Uncharacterized protein</fullName>
    </submittedName>
</protein>
<evidence type="ECO:0000313" key="1">
    <source>
        <dbReference type="EMBL" id="KAL0061055.1"/>
    </source>
</evidence>
<dbReference type="EMBL" id="JBBXMP010000149">
    <property type="protein sequence ID" value="KAL0061055.1"/>
    <property type="molecule type" value="Genomic_DNA"/>
</dbReference>
<proteinExistence type="predicted"/>
<dbReference type="Proteomes" id="UP001437256">
    <property type="component" value="Unassembled WGS sequence"/>
</dbReference>
<comment type="caution">
    <text evidence="1">The sequence shown here is derived from an EMBL/GenBank/DDBJ whole genome shotgun (WGS) entry which is preliminary data.</text>
</comment>
<organism evidence="1 2">
    <name type="scientific">Marasmius tenuissimus</name>
    <dbReference type="NCBI Taxonomy" id="585030"/>
    <lineage>
        <taxon>Eukaryota</taxon>
        <taxon>Fungi</taxon>
        <taxon>Dikarya</taxon>
        <taxon>Basidiomycota</taxon>
        <taxon>Agaricomycotina</taxon>
        <taxon>Agaricomycetes</taxon>
        <taxon>Agaricomycetidae</taxon>
        <taxon>Agaricales</taxon>
        <taxon>Marasmiineae</taxon>
        <taxon>Marasmiaceae</taxon>
        <taxon>Marasmius</taxon>
    </lineage>
</organism>
<gene>
    <name evidence="1" type="ORF">AAF712_012117</name>
</gene>
<accession>A0ABR2ZIK5</accession>
<reference evidence="1 2" key="1">
    <citation type="submission" date="2024-05" db="EMBL/GenBank/DDBJ databases">
        <title>A draft genome resource for the thread blight pathogen Marasmius tenuissimus strain MS-2.</title>
        <authorList>
            <person name="Yulfo-Soto G.E."/>
            <person name="Baruah I.K."/>
            <person name="Amoako-Attah I."/>
            <person name="Bukari Y."/>
            <person name="Meinhardt L.W."/>
            <person name="Bailey B.A."/>
            <person name="Cohen S.P."/>
        </authorList>
    </citation>
    <scope>NUCLEOTIDE SEQUENCE [LARGE SCALE GENOMIC DNA]</scope>
    <source>
        <strain evidence="1 2">MS-2</strain>
    </source>
</reference>
<keyword evidence="2" id="KW-1185">Reference proteome</keyword>
<name>A0ABR2ZIK5_9AGAR</name>